<sequence length="92" mass="9639">MQPPLRIYQEPSAACAEVALPTPITPIATTASAAAEARFLVLVNRMESSGSSVPPRAGAGAHPKLSSRQHGTQLIEQNLDTPGRRWTAPAPA</sequence>
<reference evidence="2" key="2">
    <citation type="submission" date="2020-09" db="EMBL/GenBank/DDBJ databases">
        <authorList>
            <person name="Sun Q."/>
            <person name="Ohkuma M."/>
        </authorList>
    </citation>
    <scope>NUCLEOTIDE SEQUENCE</scope>
    <source>
        <strain evidence="2">JCM 4434</strain>
    </source>
</reference>
<comment type="caution">
    <text evidence="2">The sequence shown here is derived from an EMBL/GenBank/DDBJ whole genome shotgun (WGS) entry which is preliminary data.</text>
</comment>
<feature type="region of interest" description="Disordered" evidence="1">
    <location>
        <begin position="47"/>
        <end position="92"/>
    </location>
</feature>
<gene>
    <name evidence="2" type="ORF">GCM10010502_56440</name>
</gene>
<accession>A0A8H9LT79</accession>
<dbReference type="AlphaFoldDB" id="A0A8H9LT79"/>
<dbReference type="EMBL" id="BMUB01000017">
    <property type="protein sequence ID" value="GGU95340.1"/>
    <property type="molecule type" value="Genomic_DNA"/>
</dbReference>
<reference evidence="2" key="1">
    <citation type="journal article" date="2014" name="Int. J. Syst. Evol. Microbiol.">
        <title>Complete genome sequence of Corynebacterium casei LMG S-19264T (=DSM 44701T), isolated from a smear-ripened cheese.</title>
        <authorList>
            <consortium name="US DOE Joint Genome Institute (JGI-PGF)"/>
            <person name="Walter F."/>
            <person name="Albersmeier A."/>
            <person name="Kalinowski J."/>
            <person name="Ruckert C."/>
        </authorList>
    </citation>
    <scope>NUCLEOTIDE SEQUENCE</scope>
    <source>
        <strain evidence="2">JCM 4434</strain>
    </source>
</reference>
<evidence type="ECO:0000313" key="3">
    <source>
        <dbReference type="Proteomes" id="UP000610124"/>
    </source>
</evidence>
<dbReference type="Proteomes" id="UP000610124">
    <property type="component" value="Unassembled WGS sequence"/>
</dbReference>
<evidence type="ECO:0000256" key="1">
    <source>
        <dbReference type="SAM" id="MobiDB-lite"/>
    </source>
</evidence>
<protein>
    <submittedName>
        <fullName evidence="2">Uncharacterized protein</fullName>
    </submittedName>
</protein>
<organism evidence="2 3">
    <name type="scientific">Kitasatospora aureofaciens</name>
    <name type="common">Streptomyces aureofaciens</name>
    <dbReference type="NCBI Taxonomy" id="1894"/>
    <lineage>
        <taxon>Bacteria</taxon>
        <taxon>Bacillati</taxon>
        <taxon>Actinomycetota</taxon>
        <taxon>Actinomycetes</taxon>
        <taxon>Kitasatosporales</taxon>
        <taxon>Streptomycetaceae</taxon>
        <taxon>Kitasatospora</taxon>
    </lineage>
</organism>
<name>A0A8H9LT79_KITAU</name>
<proteinExistence type="predicted"/>
<feature type="compositionally biased region" description="Polar residues" evidence="1">
    <location>
        <begin position="66"/>
        <end position="80"/>
    </location>
</feature>
<evidence type="ECO:0000313" key="2">
    <source>
        <dbReference type="EMBL" id="GGU95340.1"/>
    </source>
</evidence>